<evidence type="ECO:0000313" key="3">
    <source>
        <dbReference type="Proteomes" id="UP000006875"/>
    </source>
</evidence>
<dbReference type="PANTHER" id="PTHR47823:SF9">
    <property type="entry name" value="CHROMOSOME UNDETERMINED SCAFFOLD_10, WHOLE GENOME SHOTGUN SEQUENCE"/>
    <property type="match status" value="1"/>
</dbReference>
<feature type="domain" description="Cyclic nucleotide-binding" evidence="1">
    <location>
        <begin position="18"/>
        <end position="137"/>
    </location>
</feature>
<dbReference type="RefSeq" id="WP_013388852.1">
    <property type="nucleotide sequence ID" value="NC_014633.1"/>
</dbReference>
<dbReference type="EMBL" id="CP002282">
    <property type="protein sequence ID" value="ADO84193.1"/>
    <property type="molecule type" value="Genomic_DNA"/>
</dbReference>
<dbReference type="AlphaFoldDB" id="E3HDK7"/>
<dbReference type="OrthoDB" id="87951at2"/>
<reference evidence="2 3" key="1">
    <citation type="journal article" date="2010" name="Stand. Genomic Sci.">
        <title>Complete genome sequence of Ilyobacter polytropus type strain (CuHbu1).</title>
        <authorList>
            <person name="Sikorski J."/>
            <person name="Chertkov O."/>
            <person name="Lapidus A."/>
            <person name="Nolan M."/>
            <person name="Lucas S."/>
            <person name="Del Rio T.G."/>
            <person name="Tice H."/>
            <person name="Cheng J.F."/>
            <person name="Tapia R."/>
            <person name="Han C."/>
            <person name="Goodwin L."/>
            <person name="Pitluck S."/>
            <person name="Liolios K."/>
            <person name="Ivanova N."/>
            <person name="Mavromatis K."/>
            <person name="Mikhailova N."/>
            <person name="Pati A."/>
            <person name="Chen A."/>
            <person name="Palaniappan K."/>
            <person name="Land M."/>
            <person name="Hauser L."/>
            <person name="Chang Y.J."/>
            <person name="Jeffries C.D."/>
            <person name="Brambilla E."/>
            <person name="Yasawong M."/>
            <person name="Rohde M."/>
            <person name="Pukall R."/>
            <person name="Spring S."/>
            <person name="Goker M."/>
            <person name="Woyke T."/>
            <person name="Bristow J."/>
            <person name="Eisen J.A."/>
            <person name="Markowitz V."/>
            <person name="Hugenholtz P."/>
            <person name="Kyrpides N.C."/>
            <person name="Klenk H.P."/>
        </authorList>
    </citation>
    <scope>NUCLEOTIDE SEQUENCE [LARGE SCALE GENOMIC DNA]</scope>
    <source>
        <strain evidence="3">ATCC 51220 / DSM 2926 / LMG 16218 / CuHBu1</strain>
        <plasmid evidence="3">pILYOP01</plasmid>
    </source>
</reference>
<dbReference type="Pfam" id="PF00027">
    <property type="entry name" value="cNMP_binding"/>
    <property type="match status" value="1"/>
</dbReference>
<accession>E3HDK7</accession>
<sequence>MSEDKKAEILQMIEKISIFGGLNTEQVGKILDQSNYLIVAKDENVMLQGMSPKSIYVILKGRVEVYEESNNKIYPMMFMGEGECFGEVEILGIFPNMASVKTMEDTEFIEIPKNQLHNFSHKDMKIFNILILNMAREACRRLAKSDKSLMEYMCK</sequence>
<evidence type="ECO:0000259" key="1">
    <source>
        <dbReference type="PROSITE" id="PS50042"/>
    </source>
</evidence>
<dbReference type="PANTHER" id="PTHR47823">
    <property type="entry name" value="ION_TRANS DOMAIN-CONTAINING PROTEIN"/>
    <property type="match status" value="1"/>
</dbReference>
<dbReference type="Gene3D" id="2.60.120.10">
    <property type="entry name" value="Jelly Rolls"/>
    <property type="match status" value="1"/>
</dbReference>
<dbReference type="PROSITE" id="PS50042">
    <property type="entry name" value="CNMP_BINDING_3"/>
    <property type="match status" value="1"/>
</dbReference>
<dbReference type="InterPro" id="IPR018490">
    <property type="entry name" value="cNMP-bd_dom_sf"/>
</dbReference>
<name>E3HDK7_ILYPC</name>
<dbReference type="CDD" id="cd00038">
    <property type="entry name" value="CAP_ED"/>
    <property type="match status" value="1"/>
</dbReference>
<dbReference type="SMART" id="SM00100">
    <property type="entry name" value="cNMP"/>
    <property type="match status" value="1"/>
</dbReference>
<keyword evidence="3" id="KW-1185">Reference proteome</keyword>
<dbReference type="InterPro" id="IPR000595">
    <property type="entry name" value="cNMP-bd_dom"/>
</dbReference>
<dbReference type="InterPro" id="IPR014710">
    <property type="entry name" value="RmlC-like_jellyroll"/>
</dbReference>
<dbReference type="Proteomes" id="UP000006875">
    <property type="component" value="Plasmid pILYOP01"/>
</dbReference>
<gene>
    <name evidence="2" type="ordered locus">Ilyop_2434</name>
</gene>
<dbReference type="SUPFAM" id="SSF51206">
    <property type="entry name" value="cAMP-binding domain-like"/>
    <property type="match status" value="1"/>
</dbReference>
<proteinExistence type="predicted"/>
<protein>
    <submittedName>
        <fullName evidence="2">Transcriptional regulator, Crp/Fnr family</fullName>
    </submittedName>
</protein>
<organism evidence="2 3">
    <name type="scientific">Ilyobacter polytropus (strain ATCC 51220 / DSM 2926 / LMG 16218 / CuHBu1)</name>
    <dbReference type="NCBI Taxonomy" id="572544"/>
    <lineage>
        <taxon>Bacteria</taxon>
        <taxon>Fusobacteriati</taxon>
        <taxon>Fusobacteriota</taxon>
        <taxon>Fusobacteriia</taxon>
        <taxon>Fusobacteriales</taxon>
        <taxon>Fusobacteriaceae</taxon>
        <taxon>Ilyobacter</taxon>
    </lineage>
</organism>
<dbReference type="KEGG" id="ipo:Ilyop_2434"/>
<evidence type="ECO:0000313" key="2">
    <source>
        <dbReference type="EMBL" id="ADO84193.1"/>
    </source>
</evidence>
<keyword evidence="2" id="KW-0614">Plasmid</keyword>
<geneLocation type="plasmid" evidence="2 3">
    <name>pILYOP01</name>
</geneLocation>
<dbReference type="HOGENOM" id="CLU_075053_16_0_0"/>